<dbReference type="Pfam" id="PF13988">
    <property type="entry name" value="DUF4225"/>
    <property type="match status" value="1"/>
</dbReference>
<organism evidence="1 2">
    <name type="scientific">Salmonella enterica subsp. houtenae serovar 50:g,z51:-</name>
    <dbReference type="NCBI Taxonomy" id="1173947"/>
    <lineage>
        <taxon>Bacteria</taxon>
        <taxon>Pseudomonadati</taxon>
        <taxon>Pseudomonadota</taxon>
        <taxon>Gammaproteobacteria</taxon>
        <taxon>Enterobacterales</taxon>
        <taxon>Enterobacteriaceae</taxon>
        <taxon>Salmonella</taxon>
    </lineage>
</organism>
<reference evidence="2" key="1">
    <citation type="submission" date="2017-12" db="EMBL/GenBank/DDBJ databases">
        <title>FDA dAtabase for Regulatory Grade micrObial Sequences (FDA-ARGOS): Supporting development and validation of Infectious Disease Dx tests.</title>
        <authorList>
            <person name="Sichtig H."/>
            <person name="Tallon L."/>
            <person name="Sadzewicz L."/>
            <person name="Sengamalay N."/>
            <person name="Nagaraj S."/>
            <person name="Vavikolanu K."/>
            <person name="Aluvathingal J."/>
            <person name="Nadendla S."/>
            <person name="Pirone D.C."/>
            <person name="Hoffman M."/>
            <person name="Muruvanda T."/>
            <person name="Allard M."/>
            <person name="Evans P."/>
        </authorList>
    </citation>
    <scope>NUCLEOTIDE SEQUENCE [LARGE SCALE GENOMIC DNA]</scope>
    <source>
        <strain evidence="2">FDAARGOS_55</strain>
    </source>
</reference>
<gene>
    <name evidence="1" type="ORF">RK55_011125</name>
</gene>
<name>A0A2K0JEI2_SALHO</name>
<proteinExistence type="predicted"/>
<dbReference type="InterPro" id="IPR025320">
    <property type="entry name" value="DUF4225"/>
</dbReference>
<sequence length="261" mass="29434">MSSYGLMSLQREKEKIDQLVFDIGFQYLHDPAMRSKYMIEERRVTSRYLDEYRYGKLDFGRSIDRLREYHMSLTKYHMQLRMGSIKLYAIAQKERNSTSLTTLSLKGVGFASGLFQILGGIGFCVKDIRSACGKFGVPLIIQGGENSYENGYYLFTHKEPTDIPIRHAYRYIAKLLGGDDKTGDIAFSSVDIALSVGSLGSLTHIDGTRKLFYSIREDFIRGWRAMGVAGIGTELVGDASSGFSIYQAVSQPETNWSELED</sequence>
<dbReference type="STRING" id="523831.SEHO0A_02994"/>
<dbReference type="AlphaFoldDB" id="A0A2K0JEI2"/>
<evidence type="ECO:0000313" key="1">
    <source>
        <dbReference type="EMBL" id="PNO33683.1"/>
    </source>
</evidence>
<evidence type="ECO:0000313" key="2">
    <source>
        <dbReference type="Proteomes" id="UP000236163"/>
    </source>
</evidence>
<dbReference type="EMBL" id="JWSP02000004">
    <property type="protein sequence ID" value="PNO33683.1"/>
    <property type="molecule type" value="Genomic_DNA"/>
</dbReference>
<comment type="caution">
    <text evidence="1">The sequence shown here is derived from an EMBL/GenBank/DDBJ whole genome shotgun (WGS) entry which is preliminary data.</text>
</comment>
<dbReference type="Proteomes" id="UP000236163">
    <property type="component" value="Unassembled WGS sequence"/>
</dbReference>
<protein>
    <submittedName>
        <fullName evidence="1">DUF4225 domain-containing protein</fullName>
    </submittedName>
</protein>
<accession>A0A2K0JEI2</accession>